<gene>
    <name evidence="1" type="ORF">PSTG_17518</name>
</gene>
<accession>A0A0L0UQ36</accession>
<feature type="non-terminal residue" evidence="1">
    <location>
        <position position="323"/>
    </location>
</feature>
<dbReference type="EMBL" id="AJIL01000576">
    <property type="protein sequence ID" value="KNE89026.1"/>
    <property type="molecule type" value="Genomic_DNA"/>
</dbReference>
<organism evidence="1 2">
    <name type="scientific">Puccinia striiformis f. sp. tritici PST-78</name>
    <dbReference type="NCBI Taxonomy" id="1165861"/>
    <lineage>
        <taxon>Eukaryota</taxon>
        <taxon>Fungi</taxon>
        <taxon>Dikarya</taxon>
        <taxon>Basidiomycota</taxon>
        <taxon>Pucciniomycotina</taxon>
        <taxon>Pucciniomycetes</taxon>
        <taxon>Pucciniales</taxon>
        <taxon>Pucciniaceae</taxon>
        <taxon>Puccinia</taxon>
    </lineage>
</organism>
<keyword evidence="2" id="KW-1185">Reference proteome</keyword>
<dbReference type="AlphaFoldDB" id="A0A0L0UQ36"/>
<dbReference type="Proteomes" id="UP000054564">
    <property type="component" value="Unassembled WGS sequence"/>
</dbReference>
<evidence type="ECO:0000313" key="2">
    <source>
        <dbReference type="Proteomes" id="UP000054564"/>
    </source>
</evidence>
<comment type="caution">
    <text evidence="1">The sequence shown here is derived from an EMBL/GenBank/DDBJ whole genome shotgun (WGS) entry which is preliminary data.</text>
</comment>
<sequence>MSPPTSVGKIEFFEKKLTSSILHAWQDQGQLVRNTPSKAKKWWDKKVLDPLVKNRNHSRRLMLLDPSQENTNHYQYWNLLFRSKVNELKQAHWRRFLSQADLVSVYQALKFTCPCSGNRILPLQTNDGKITSDKKEQAKLLFLGKLRRRLRLVVVPAVDYALRARMQEEFEGEEAVRFLASKVIDRVETVSSNRGSDHQKLVISLTLAPPPPTFCIHLPPSDSLDRRKLLTRISNDVNQLSPPTSVGKIKFFKKKLTSSILHAWQDQGQLVCNTPSKAKKWWDKKVLDPLVKNWNHGRRLMLLDPSQENANQYQYWNLLFRSK</sequence>
<protein>
    <submittedName>
        <fullName evidence="1">Uncharacterized protein</fullName>
    </submittedName>
</protein>
<evidence type="ECO:0000313" key="1">
    <source>
        <dbReference type="EMBL" id="KNE89026.1"/>
    </source>
</evidence>
<name>A0A0L0UQ36_9BASI</name>
<dbReference type="OrthoDB" id="2717295at2759"/>
<reference evidence="2" key="1">
    <citation type="submission" date="2014-03" db="EMBL/GenBank/DDBJ databases">
        <title>The Genome Sequence of Puccinia striiformis f. sp. tritici PST-78.</title>
        <authorList>
            <consortium name="The Broad Institute Genome Sequencing Platform"/>
            <person name="Cuomo C."/>
            <person name="Hulbert S."/>
            <person name="Chen X."/>
            <person name="Walker B."/>
            <person name="Young S.K."/>
            <person name="Zeng Q."/>
            <person name="Gargeya S."/>
            <person name="Fitzgerald M."/>
            <person name="Haas B."/>
            <person name="Abouelleil A."/>
            <person name="Alvarado L."/>
            <person name="Arachchi H.M."/>
            <person name="Berlin A.M."/>
            <person name="Chapman S.B."/>
            <person name="Goldberg J."/>
            <person name="Griggs A."/>
            <person name="Gujja S."/>
            <person name="Hansen M."/>
            <person name="Howarth C."/>
            <person name="Imamovic A."/>
            <person name="Larimer J."/>
            <person name="McCowan C."/>
            <person name="Montmayeur A."/>
            <person name="Murphy C."/>
            <person name="Neiman D."/>
            <person name="Pearson M."/>
            <person name="Priest M."/>
            <person name="Roberts A."/>
            <person name="Saif S."/>
            <person name="Shea T."/>
            <person name="Sisk P."/>
            <person name="Sykes S."/>
            <person name="Wortman J."/>
            <person name="Nusbaum C."/>
            <person name="Birren B."/>
        </authorList>
    </citation>
    <scope>NUCLEOTIDE SEQUENCE [LARGE SCALE GENOMIC DNA]</scope>
    <source>
        <strain evidence="2">race PST-78</strain>
    </source>
</reference>
<proteinExistence type="predicted"/>